<dbReference type="PANTHER" id="PTHR10192">
    <property type="entry name" value="MOLYBDOPTERIN BIOSYNTHESIS PROTEIN"/>
    <property type="match status" value="1"/>
</dbReference>
<dbReference type="InterPro" id="IPR038987">
    <property type="entry name" value="MoeA-like"/>
</dbReference>
<dbReference type="RefSeq" id="WP_105186327.1">
    <property type="nucleotide sequence ID" value="NZ_BAAAGO010000031.1"/>
</dbReference>
<gene>
    <name evidence="9" type="primary">moaE</name>
    <name evidence="9" type="ORF">MPLG2_2607</name>
</gene>
<evidence type="ECO:0000256" key="4">
    <source>
        <dbReference type="ARBA" id="ARBA00022505"/>
    </source>
</evidence>
<comment type="pathway">
    <text evidence="2 7">Cofactor biosynthesis; molybdopterin biosynthesis.</text>
</comment>
<dbReference type="SUPFAM" id="SSF53218">
    <property type="entry name" value="Molybdenum cofactor biosynthesis proteins"/>
    <property type="match status" value="1"/>
</dbReference>
<dbReference type="AlphaFoldDB" id="A0A2N9JJL1"/>
<dbReference type="InterPro" id="IPR001453">
    <property type="entry name" value="MoaB/Mog_dom"/>
</dbReference>
<dbReference type="GO" id="GO:0061599">
    <property type="term" value="F:molybdopterin molybdotransferase activity"/>
    <property type="evidence" value="ECO:0007669"/>
    <property type="project" value="UniProtKB-UniRule"/>
</dbReference>
<keyword evidence="10" id="KW-1185">Reference proteome</keyword>
<dbReference type="CDD" id="cd00887">
    <property type="entry name" value="MoeA"/>
    <property type="match status" value="1"/>
</dbReference>
<dbReference type="PANTHER" id="PTHR10192:SF5">
    <property type="entry name" value="GEPHYRIN"/>
    <property type="match status" value="1"/>
</dbReference>
<dbReference type="GO" id="GO:0006777">
    <property type="term" value="P:Mo-molybdopterin cofactor biosynthetic process"/>
    <property type="evidence" value="ECO:0007669"/>
    <property type="project" value="UniProtKB-UniRule"/>
</dbReference>
<dbReference type="OrthoDB" id="9804758at2"/>
<dbReference type="Gene3D" id="3.40.980.10">
    <property type="entry name" value="MoaB/Mog-like domain"/>
    <property type="match status" value="1"/>
</dbReference>
<dbReference type="GO" id="GO:0005829">
    <property type="term" value="C:cytosol"/>
    <property type="evidence" value="ECO:0007669"/>
    <property type="project" value="TreeGrafter"/>
</dbReference>
<evidence type="ECO:0000256" key="1">
    <source>
        <dbReference type="ARBA" id="ARBA00002901"/>
    </source>
</evidence>
<sequence length="403" mass="41294">MPALLTVEDYLARVLTLGHSPRRVETVPLDAALGRVLAVDVAAAVSVPPFDNSAMDGYAVRAADLAVVPVSLTVVGESAAVSGPIPRVVPGSAVRVMTGGRVPIGADTVVPVEQTDQPAGAVPLPSRVEIRAAVRSGAHVRRMADDLAAGDPVFAAGDLVTPAALGAAAAVGVSSLLVWARPRVAVLATGAELVEPGSALADGELHDSNSVMLAALAGEAGADVAWAGRCGDDPTELAALLGGLPPVELILTTGGVSAGVYEPLRQLGAGLEFCSVAMQPGKPQGYGRINGVPLLAFPGNPVSSFVSFRVFGRPLLDVCTGRRRGERARVVRAAEGWSGPPGRRQYLPVRVEERPDGTFVRPSHRRGSGSHLVASLHLADGLAVVPDEQSVVTAGEPVMLMEV</sequence>
<keyword evidence="5 7" id="KW-0501">Molybdenum cofactor biosynthesis</keyword>
<dbReference type="InterPro" id="IPR005110">
    <property type="entry name" value="MoeA_linker/N"/>
</dbReference>
<accession>A0A2N9JJL1</accession>
<dbReference type="InterPro" id="IPR036688">
    <property type="entry name" value="MoeA_C_domain_IV_sf"/>
</dbReference>
<dbReference type="Pfam" id="PF00994">
    <property type="entry name" value="MoCF_biosynth"/>
    <property type="match status" value="1"/>
</dbReference>
<keyword evidence="7 9" id="KW-0808">Transferase</keyword>
<evidence type="ECO:0000313" key="10">
    <source>
        <dbReference type="Proteomes" id="UP000238164"/>
    </source>
</evidence>
<dbReference type="Gene3D" id="3.90.105.10">
    <property type="entry name" value="Molybdopterin biosynthesis moea protein, domain 2"/>
    <property type="match status" value="1"/>
</dbReference>
<keyword evidence="7" id="KW-0460">Magnesium</keyword>
<dbReference type="FunFam" id="2.170.190.11:FF:000001">
    <property type="entry name" value="Molybdopterin molybdenumtransferase"/>
    <property type="match status" value="1"/>
</dbReference>
<dbReference type="InterPro" id="IPR036135">
    <property type="entry name" value="MoeA_linker/N_sf"/>
</dbReference>
<keyword evidence="7" id="KW-0479">Metal-binding</keyword>
<evidence type="ECO:0000256" key="3">
    <source>
        <dbReference type="ARBA" id="ARBA00010763"/>
    </source>
</evidence>
<dbReference type="NCBIfam" id="NF045515">
    <property type="entry name" value="Glp_gephyrin"/>
    <property type="match status" value="1"/>
</dbReference>
<comment type="catalytic activity">
    <reaction evidence="6">
        <text>adenylyl-molybdopterin + molybdate = Mo-molybdopterin + AMP + H(+)</text>
        <dbReference type="Rhea" id="RHEA:35047"/>
        <dbReference type="ChEBI" id="CHEBI:15378"/>
        <dbReference type="ChEBI" id="CHEBI:36264"/>
        <dbReference type="ChEBI" id="CHEBI:62727"/>
        <dbReference type="ChEBI" id="CHEBI:71302"/>
        <dbReference type="ChEBI" id="CHEBI:456215"/>
        <dbReference type="EC" id="2.10.1.1"/>
    </reaction>
</comment>
<dbReference type="KEGG" id="mgg:MPLG2_2607"/>
<evidence type="ECO:0000313" key="9">
    <source>
        <dbReference type="EMBL" id="SPD87637.1"/>
    </source>
</evidence>
<dbReference type="SMART" id="SM00852">
    <property type="entry name" value="MoCF_biosynth"/>
    <property type="match status" value="1"/>
</dbReference>
<evidence type="ECO:0000256" key="6">
    <source>
        <dbReference type="ARBA" id="ARBA00047317"/>
    </source>
</evidence>
<name>A0A2N9JJL1_9ACTN</name>
<dbReference type="Gene3D" id="2.170.190.11">
    <property type="entry name" value="Molybdopterin biosynthesis moea protein, domain 3"/>
    <property type="match status" value="1"/>
</dbReference>
<dbReference type="EMBL" id="LT985188">
    <property type="protein sequence ID" value="SPD87637.1"/>
    <property type="molecule type" value="Genomic_DNA"/>
</dbReference>
<dbReference type="GO" id="GO:0046872">
    <property type="term" value="F:metal ion binding"/>
    <property type="evidence" value="ECO:0007669"/>
    <property type="project" value="UniProtKB-UniRule"/>
</dbReference>
<dbReference type="InterPro" id="IPR036425">
    <property type="entry name" value="MoaB/Mog-like_dom_sf"/>
</dbReference>
<dbReference type="Pfam" id="PF03453">
    <property type="entry name" value="MoeA_N"/>
    <property type="match status" value="1"/>
</dbReference>
<dbReference type="Pfam" id="PF03454">
    <property type="entry name" value="MoeA_C"/>
    <property type="match status" value="1"/>
</dbReference>
<proteinExistence type="inferred from homology"/>
<dbReference type="EC" id="2.10.1.1" evidence="7"/>
<organism evidence="9 10">
    <name type="scientific">Micropruina glycogenica</name>
    <dbReference type="NCBI Taxonomy" id="75385"/>
    <lineage>
        <taxon>Bacteria</taxon>
        <taxon>Bacillati</taxon>
        <taxon>Actinomycetota</taxon>
        <taxon>Actinomycetes</taxon>
        <taxon>Propionibacteriales</taxon>
        <taxon>Nocardioidaceae</taxon>
        <taxon>Micropruina</taxon>
    </lineage>
</organism>
<evidence type="ECO:0000256" key="7">
    <source>
        <dbReference type="RuleBase" id="RU365090"/>
    </source>
</evidence>
<dbReference type="Gene3D" id="2.40.340.10">
    <property type="entry name" value="MoeA, C-terminal, domain IV"/>
    <property type="match status" value="1"/>
</dbReference>
<evidence type="ECO:0000259" key="8">
    <source>
        <dbReference type="SMART" id="SM00852"/>
    </source>
</evidence>
<evidence type="ECO:0000256" key="2">
    <source>
        <dbReference type="ARBA" id="ARBA00005046"/>
    </source>
</evidence>
<protein>
    <recommendedName>
        <fullName evidence="7">Molybdopterin molybdenumtransferase</fullName>
        <ecNumber evidence="7">2.10.1.1</ecNumber>
    </recommendedName>
</protein>
<evidence type="ECO:0000256" key="5">
    <source>
        <dbReference type="ARBA" id="ARBA00023150"/>
    </source>
</evidence>
<dbReference type="SUPFAM" id="SSF63867">
    <property type="entry name" value="MoeA C-terminal domain-like"/>
    <property type="match status" value="1"/>
</dbReference>
<reference evidence="9 10" key="1">
    <citation type="submission" date="2018-02" db="EMBL/GenBank/DDBJ databases">
        <authorList>
            <person name="Cohen D.B."/>
            <person name="Kent A.D."/>
        </authorList>
    </citation>
    <scope>NUCLEOTIDE SEQUENCE [LARGE SCALE GENOMIC DNA]</scope>
    <source>
        <strain evidence="9">1</strain>
    </source>
</reference>
<dbReference type="UniPathway" id="UPA00344"/>
<feature type="domain" description="MoaB/Mog" evidence="8">
    <location>
        <begin position="185"/>
        <end position="318"/>
    </location>
</feature>
<comment type="similarity">
    <text evidence="3 7">Belongs to the MoeA family.</text>
</comment>
<dbReference type="InterPro" id="IPR005111">
    <property type="entry name" value="MoeA_C_domain_IV"/>
</dbReference>
<dbReference type="Proteomes" id="UP000238164">
    <property type="component" value="Chromosome 1"/>
</dbReference>
<comment type="function">
    <text evidence="1 7">Catalyzes the insertion of molybdate into adenylated molybdopterin with the concomitant release of AMP.</text>
</comment>
<dbReference type="SUPFAM" id="SSF63882">
    <property type="entry name" value="MoeA N-terminal region -like"/>
    <property type="match status" value="1"/>
</dbReference>
<keyword evidence="4 7" id="KW-0500">Molybdenum</keyword>
<comment type="cofactor">
    <cofactor evidence="7">
        <name>Mg(2+)</name>
        <dbReference type="ChEBI" id="CHEBI:18420"/>
    </cofactor>
</comment>